<reference evidence="1 2" key="1">
    <citation type="submission" date="2019-09" db="EMBL/GenBank/DDBJ databases">
        <title>Gimesia benthica sp. nov., a novel bacterium isolated from deep-sea water of the Northwest Indian Ocean.</title>
        <authorList>
            <person name="Dai X."/>
        </authorList>
    </citation>
    <scope>NUCLEOTIDE SEQUENCE [LARGE SCALE GENOMIC DNA]</scope>
    <source>
        <strain evidence="1 2">E7</strain>
    </source>
</reference>
<dbReference type="Proteomes" id="UP000427281">
    <property type="component" value="Chromosome"/>
</dbReference>
<protein>
    <recommendedName>
        <fullName evidence="3">HAD family phosphatase</fullName>
    </recommendedName>
</protein>
<dbReference type="AlphaFoldDB" id="A0A6I6AEQ1"/>
<gene>
    <name evidence="1" type="ORF">F1728_15440</name>
</gene>
<organism evidence="1 2">
    <name type="scientific">Gimesia benthica</name>
    <dbReference type="NCBI Taxonomy" id="2608982"/>
    <lineage>
        <taxon>Bacteria</taxon>
        <taxon>Pseudomonadati</taxon>
        <taxon>Planctomycetota</taxon>
        <taxon>Planctomycetia</taxon>
        <taxon>Planctomycetales</taxon>
        <taxon>Planctomycetaceae</taxon>
        <taxon>Gimesia</taxon>
    </lineage>
</organism>
<accession>A0A6I6AEQ1</accession>
<evidence type="ECO:0000313" key="2">
    <source>
        <dbReference type="Proteomes" id="UP000427281"/>
    </source>
</evidence>
<dbReference type="KEGG" id="gim:F1728_15440"/>
<proteinExistence type="predicted"/>
<evidence type="ECO:0008006" key="3">
    <source>
        <dbReference type="Google" id="ProtNLM"/>
    </source>
</evidence>
<dbReference type="InterPro" id="IPR023198">
    <property type="entry name" value="PGP-like_dom2"/>
</dbReference>
<dbReference type="InterPro" id="IPR036412">
    <property type="entry name" value="HAD-like_sf"/>
</dbReference>
<name>A0A6I6AEQ1_9PLAN</name>
<evidence type="ECO:0000313" key="1">
    <source>
        <dbReference type="EMBL" id="QGQ23990.1"/>
    </source>
</evidence>
<keyword evidence="2" id="KW-1185">Reference proteome</keyword>
<dbReference type="Gene3D" id="3.40.50.1000">
    <property type="entry name" value="HAD superfamily/HAD-like"/>
    <property type="match status" value="1"/>
</dbReference>
<dbReference type="InterPro" id="IPR023214">
    <property type="entry name" value="HAD_sf"/>
</dbReference>
<sequence length="248" mass="28319">MPPRCKPVWDKVIFVDWHGVLSCDPFWLSILHNSDHPLHSQLTDAAEVLFQDETLIHDWMRGDVSADQVLDRLDVKLDDSFPPDYLSRKLLEDCELMQVNQRLVQILSEIRQQGIGIVLATDNMDCFQEALLDANAQRPLTTQSVEGATVSFRHAAQLFDEVLCSCSQRVLKRENPERFYGSWLSAHALDYRDTLLLDDLEVNCSAFHRAGGNAIQITDQLSDSDLSLLKTQIQNWSHEHCQSSLRQC</sequence>
<dbReference type="RefSeq" id="WP_155364882.1">
    <property type="nucleotide sequence ID" value="NZ_CP043930.1"/>
</dbReference>
<dbReference type="SUPFAM" id="SSF56784">
    <property type="entry name" value="HAD-like"/>
    <property type="match status" value="1"/>
</dbReference>
<dbReference type="EMBL" id="CP043930">
    <property type="protein sequence ID" value="QGQ23990.1"/>
    <property type="molecule type" value="Genomic_DNA"/>
</dbReference>
<dbReference type="Gene3D" id="1.10.150.240">
    <property type="entry name" value="Putative phosphatase, domain 2"/>
    <property type="match status" value="1"/>
</dbReference>